<evidence type="ECO:0000313" key="4">
    <source>
        <dbReference type="EMBL" id="ACB53123.1"/>
    </source>
</evidence>
<dbReference type="EC" id="4.-.-.-" evidence="3"/>
<evidence type="ECO:0000256" key="3">
    <source>
        <dbReference type="HAMAP-Rule" id="MF_01459"/>
    </source>
</evidence>
<name>B1X1U3_CROS5</name>
<reference evidence="4 5" key="1">
    <citation type="journal article" date="2008" name="Proc. Natl. Acad. Sci. U.S.A.">
        <title>The genome of Cyanothece 51142, a unicellular diazotrophic cyanobacterium important in the marine nitrogen cycle.</title>
        <authorList>
            <person name="Welsh E.A."/>
            <person name="Liberton M."/>
            <person name="Stoeckel J."/>
            <person name="Loh T."/>
            <person name="Elvitigala T."/>
            <person name="Wang C."/>
            <person name="Wollam A."/>
            <person name="Fulton R.S."/>
            <person name="Clifton S.W."/>
            <person name="Jacobs J.M."/>
            <person name="Aurora R."/>
            <person name="Ghosh B.K."/>
            <person name="Sherman L.A."/>
            <person name="Smith R.D."/>
            <person name="Wilson R.K."/>
            <person name="Pakrasi H.B."/>
        </authorList>
    </citation>
    <scope>NUCLEOTIDE SEQUENCE [LARGE SCALE GENOMIC DNA]</scope>
    <source>
        <strain evidence="5">ATCC 51142 / BH68</strain>
    </source>
</reference>
<accession>B1X1U3</accession>
<protein>
    <recommendedName>
        <fullName evidence="3">Chromophore lyase CpcS/CpeS</fullName>
        <ecNumber evidence="3">4.-.-.-</ecNumber>
    </recommendedName>
</protein>
<proteinExistence type="inferred from homology"/>
<comment type="function">
    <text evidence="3">Covalently attaches a chromophore to Cys residue(s) of phycobiliproteins.</text>
</comment>
<evidence type="ECO:0000313" key="5">
    <source>
        <dbReference type="Proteomes" id="UP000001203"/>
    </source>
</evidence>
<evidence type="ECO:0000256" key="1">
    <source>
        <dbReference type="ARBA" id="ARBA00010681"/>
    </source>
</evidence>
<dbReference type="HOGENOM" id="CLU_096258_0_0_3"/>
<dbReference type="CDD" id="cd16339">
    <property type="entry name" value="CpcS"/>
    <property type="match status" value="1"/>
</dbReference>
<dbReference type="HAMAP" id="MF_01459">
    <property type="entry name" value="Chrphore_lyase_CpxS"/>
    <property type="match status" value="1"/>
</dbReference>
<dbReference type="Pfam" id="PF09367">
    <property type="entry name" value="CpeS"/>
    <property type="match status" value="1"/>
</dbReference>
<evidence type="ECO:0000256" key="2">
    <source>
        <dbReference type="ARBA" id="ARBA00023239"/>
    </source>
</evidence>
<dbReference type="Gene3D" id="2.40.128.20">
    <property type="match status" value="1"/>
</dbReference>
<dbReference type="STRING" id="43989.cce_3775"/>
<dbReference type="InterPro" id="IPR012674">
    <property type="entry name" value="Calycin"/>
</dbReference>
<keyword evidence="2 3" id="KW-0456">Lyase</keyword>
<comment type="similarity">
    <text evidence="1 3">Belongs to the CpcS/CpeS biliprotein lyase family.</text>
</comment>
<keyword evidence="5" id="KW-1185">Reference proteome</keyword>
<gene>
    <name evidence="3" type="primary">cpcS</name>
    <name evidence="4" type="ordered locus">cce_3775</name>
</gene>
<dbReference type="Proteomes" id="UP000001203">
    <property type="component" value="Chromosome circular"/>
</dbReference>
<dbReference type="KEGG" id="cyt:cce_3775"/>
<dbReference type="eggNOG" id="ENOG5032RHX">
    <property type="taxonomic scope" value="Bacteria"/>
</dbReference>
<dbReference type="GO" id="GO:0017006">
    <property type="term" value="P:protein-tetrapyrrole linkage"/>
    <property type="evidence" value="ECO:0007669"/>
    <property type="project" value="UniProtKB-UniRule"/>
</dbReference>
<dbReference type="GO" id="GO:0016829">
    <property type="term" value="F:lyase activity"/>
    <property type="evidence" value="ECO:0007669"/>
    <property type="project" value="UniProtKB-KW"/>
</dbReference>
<sequence length="177" mass="20122">MFMDIQTFLESCIGQWFSQRSSYQFDTEKAESHKSELTVEWLNTDHSLLVSLCQEHRIDPNQAIGGQQVSWNSSVDYGQKKQTGSATMIIIPDSNTPKIGKIIQSFKSNPSSQGKYSLGEDEALNLTLEVGDFLMEERIWFASPNLRLRTSLMKGENGYSRTAFYSEIRRLPPQEVA</sequence>
<dbReference type="EMBL" id="CP000806">
    <property type="protein sequence ID" value="ACB53123.1"/>
    <property type="molecule type" value="Genomic_DNA"/>
</dbReference>
<dbReference type="InterPro" id="IPR018536">
    <property type="entry name" value="CpcS/CpeS"/>
</dbReference>
<organism evidence="4 5">
    <name type="scientific">Crocosphaera subtropica (strain ATCC 51142 / BH68)</name>
    <name type="common">Cyanothece sp. (strain ATCC 51142)</name>
    <dbReference type="NCBI Taxonomy" id="43989"/>
    <lineage>
        <taxon>Bacteria</taxon>
        <taxon>Bacillati</taxon>
        <taxon>Cyanobacteriota</taxon>
        <taxon>Cyanophyceae</taxon>
        <taxon>Oscillatoriophycideae</taxon>
        <taxon>Chroococcales</taxon>
        <taxon>Aphanothecaceae</taxon>
        <taxon>Crocosphaera</taxon>
        <taxon>Crocosphaera subtropica</taxon>
    </lineage>
</organism>
<dbReference type="AlphaFoldDB" id="B1X1U3"/>